<keyword evidence="2 4" id="KW-0808">Transferase</keyword>
<sequence>MATEDNWPRSVLNAKYRSMPGEFLYKGNQWVSWTSEQIIRRVEDQFQFWPSDVILSGYPKSGNTLLSEMVSLLVRSQGQKSKWAETLKWAHSYPVFNRVVFIEEIYQWIYPSCTQITKPMDYLEQWTTEGSQLPCRLIKTHLPADSMKCALDRVDQSPRIVYVYRNPKDVCVSMFHFYRGAQEYGPFAGDWDEFLHMWLDGWIAAGNWSRVVPEWLKFSRLCTRPGNRILCLSYESLVREPMKCVQRLHRFLNPYQPLDPEVSEAICEHTSFERMRKNPQTNYENVDGFVSDFEFMRRGEIGDWKRWFTAEQSTEFDRIYVSCVDQVNRFIFPGKLTLE</sequence>
<gene>
    <name evidence="4" type="ORF">FGIG_06674</name>
</gene>
<evidence type="ECO:0000313" key="4">
    <source>
        <dbReference type="EMBL" id="TPP67192.1"/>
    </source>
</evidence>
<dbReference type="Proteomes" id="UP000316759">
    <property type="component" value="Unassembled WGS sequence"/>
</dbReference>
<evidence type="ECO:0000259" key="3">
    <source>
        <dbReference type="Pfam" id="PF00685"/>
    </source>
</evidence>
<feature type="domain" description="Sulfotransferase" evidence="3">
    <location>
        <begin position="50"/>
        <end position="321"/>
    </location>
</feature>
<name>A0A504YZ84_FASGI</name>
<proteinExistence type="inferred from homology"/>
<dbReference type="InterPro" id="IPR000863">
    <property type="entry name" value="Sulfotransferase_dom"/>
</dbReference>
<dbReference type="OrthoDB" id="6048410at2759"/>
<dbReference type="Gene3D" id="3.40.50.300">
    <property type="entry name" value="P-loop containing nucleotide triphosphate hydrolases"/>
    <property type="match status" value="1"/>
</dbReference>
<accession>A0A504YZ84</accession>
<comment type="similarity">
    <text evidence="1">Belongs to the sulfotransferase 1 family.</text>
</comment>
<dbReference type="AlphaFoldDB" id="A0A504YZ84"/>
<dbReference type="EMBL" id="SUNJ01000970">
    <property type="protein sequence ID" value="TPP67192.1"/>
    <property type="molecule type" value="Genomic_DNA"/>
</dbReference>
<comment type="caution">
    <text evidence="4">The sequence shown here is derived from an EMBL/GenBank/DDBJ whole genome shotgun (WGS) entry which is preliminary data.</text>
</comment>
<dbReference type="InterPro" id="IPR027417">
    <property type="entry name" value="P-loop_NTPase"/>
</dbReference>
<dbReference type="Pfam" id="PF00685">
    <property type="entry name" value="Sulfotransfer_1"/>
    <property type="match status" value="1"/>
</dbReference>
<dbReference type="STRING" id="46835.A0A504YZ84"/>
<reference evidence="4 5" key="1">
    <citation type="submission" date="2019-04" db="EMBL/GenBank/DDBJ databases">
        <title>Annotation for the trematode Fasciola gigantica.</title>
        <authorList>
            <person name="Choi Y.-J."/>
        </authorList>
    </citation>
    <scope>NUCLEOTIDE SEQUENCE [LARGE SCALE GENOMIC DNA]</scope>
    <source>
        <strain evidence="4">Uganda_cow_1</strain>
    </source>
</reference>
<evidence type="ECO:0000256" key="2">
    <source>
        <dbReference type="ARBA" id="ARBA00022679"/>
    </source>
</evidence>
<keyword evidence="5" id="KW-1185">Reference proteome</keyword>
<dbReference type="PANTHER" id="PTHR11783">
    <property type="entry name" value="SULFOTRANSFERASE SULT"/>
    <property type="match status" value="1"/>
</dbReference>
<dbReference type="SUPFAM" id="SSF52540">
    <property type="entry name" value="P-loop containing nucleoside triphosphate hydrolases"/>
    <property type="match status" value="1"/>
</dbReference>
<evidence type="ECO:0000256" key="1">
    <source>
        <dbReference type="ARBA" id="ARBA00005771"/>
    </source>
</evidence>
<organism evidence="4 5">
    <name type="scientific">Fasciola gigantica</name>
    <name type="common">Giant liver fluke</name>
    <dbReference type="NCBI Taxonomy" id="46835"/>
    <lineage>
        <taxon>Eukaryota</taxon>
        <taxon>Metazoa</taxon>
        <taxon>Spiralia</taxon>
        <taxon>Lophotrochozoa</taxon>
        <taxon>Platyhelminthes</taxon>
        <taxon>Trematoda</taxon>
        <taxon>Digenea</taxon>
        <taxon>Plagiorchiida</taxon>
        <taxon>Echinostomata</taxon>
        <taxon>Echinostomatoidea</taxon>
        <taxon>Fasciolidae</taxon>
        <taxon>Fasciola</taxon>
    </lineage>
</organism>
<protein>
    <submittedName>
        <fullName evidence="4">Aryl sulfotransferase</fullName>
    </submittedName>
</protein>
<dbReference type="GO" id="GO:0008146">
    <property type="term" value="F:sulfotransferase activity"/>
    <property type="evidence" value="ECO:0007669"/>
    <property type="project" value="InterPro"/>
</dbReference>
<evidence type="ECO:0000313" key="5">
    <source>
        <dbReference type="Proteomes" id="UP000316759"/>
    </source>
</evidence>